<sequence length="589" mass="65384">MSSDKDDKGRQAAPPFDPTFPLDPALFLEPSGTLGLDSSPIPPPSNSAPSPSPPQPQRRGRASSAMPPFMANSAALIAHSQQLAQSSLNINAVNQTAPEEYQSFHQPVHKHIHQSFQQSSHYPDPTHFDGAVHNGDELGLNFERGSMPYDFQSIPNPTSTIVIDEELGFDLEHDSNAFNYLVTSNFPPIPTPNLQQDTIPGDQTASPLRGGRRTRRESAASRNERTLTPGRRHRRRLAEEFAPAATSAAHAAAQNNSARRENRRSRNSPKKKVVLDDHVKEWVTVLDSVDVTVEYEDMYEKLVYQKSYSRGTAVEETEDMTVNGDEDASVDGTDDTTDTDDDEQQIPPAPPAPPADPGFPVSQRWRQRGPGGLAKARWATARYNAKKKIRKTDAWLAATPEEREEIEKVAADAIVYIADTEPVEPVPLRPNEPWLRSERHTLLRIIDENNRASSAPSNRLKTVTDTYNNRMRDVQQRAGELCIAIGNGQSRRNSQLVNDRIAPFRTPGSILSNLNKWIDQGNICACREHQRYLSGNFENSGGFPHGHGVEDCLASDLCRDDACNCGDHLRDYNGKFPEGHSSRNCRTIL</sequence>
<dbReference type="OrthoDB" id="3532887at2759"/>
<feature type="compositionally biased region" description="Pro residues" evidence="1">
    <location>
        <begin position="347"/>
        <end position="357"/>
    </location>
</feature>
<name>A0A9X0AJP1_9HELO</name>
<evidence type="ECO:0000256" key="1">
    <source>
        <dbReference type="SAM" id="MobiDB-lite"/>
    </source>
</evidence>
<proteinExistence type="predicted"/>
<keyword evidence="3" id="KW-1185">Reference proteome</keyword>
<feature type="compositionally biased region" description="Pro residues" evidence="1">
    <location>
        <begin position="40"/>
        <end position="56"/>
    </location>
</feature>
<dbReference type="EMBL" id="JAPEIS010000008">
    <property type="protein sequence ID" value="KAJ8064027.1"/>
    <property type="molecule type" value="Genomic_DNA"/>
</dbReference>
<feature type="region of interest" description="Disordered" evidence="1">
    <location>
        <begin position="307"/>
        <end position="377"/>
    </location>
</feature>
<gene>
    <name evidence="2" type="ORF">OCU04_007868</name>
</gene>
<feature type="region of interest" description="Disordered" evidence="1">
    <location>
        <begin position="1"/>
        <end position="65"/>
    </location>
</feature>
<comment type="caution">
    <text evidence="2">The sequence shown here is derived from an EMBL/GenBank/DDBJ whole genome shotgun (WGS) entry which is preliminary data.</text>
</comment>
<feature type="region of interest" description="Disordered" evidence="1">
    <location>
        <begin position="189"/>
        <end position="272"/>
    </location>
</feature>
<accession>A0A9X0AJP1</accession>
<feature type="compositionally biased region" description="Basic and acidic residues" evidence="1">
    <location>
        <begin position="1"/>
        <end position="10"/>
    </location>
</feature>
<feature type="compositionally biased region" description="Low complexity" evidence="1">
    <location>
        <begin position="240"/>
        <end position="257"/>
    </location>
</feature>
<feature type="compositionally biased region" description="Polar residues" evidence="1">
    <location>
        <begin position="189"/>
        <end position="206"/>
    </location>
</feature>
<feature type="compositionally biased region" description="Basic and acidic residues" evidence="1">
    <location>
        <begin position="216"/>
        <end position="225"/>
    </location>
</feature>
<feature type="compositionally biased region" description="Basic residues" evidence="1">
    <location>
        <begin position="261"/>
        <end position="272"/>
    </location>
</feature>
<reference evidence="2" key="1">
    <citation type="submission" date="2022-11" db="EMBL/GenBank/DDBJ databases">
        <title>Genome Resource of Sclerotinia nivalis Strain SnTB1, a Plant Pathogen Isolated from American Ginseng.</title>
        <authorList>
            <person name="Fan S."/>
        </authorList>
    </citation>
    <scope>NUCLEOTIDE SEQUENCE</scope>
    <source>
        <strain evidence="2">SnTB1</strain>
    </source>
</reference>
<feature type="compositionally biased region" description="Acidic residues" evidence="1">
    <location>
        <begin position="315"/>
        <end position="344"/>
    </location>
</feature>
<evidence type="ECO:0000313" key="2">
    <source>
        <dbReference type="EMBL" id="KAJ8064027.1"/>
    </source>
</evidence>
<protein>
    <submittedName>
        <fullName evidence="2">Uncharacterized protein</fullName>
    </submittedName>
</protein>
<dbReference type="Proteomes" id="UP001152300">
    <property type="component" value="Unassembled WGS sequence"/>
</dbReference>
<organism evidence="2 3">
    <name type="scientific">Sclerotinia nivalis</name>
    <dbReference type="NCBI Taxonomy" id="352851"/>
    <lineage>
        <taxon>Eukaryota</taxon>
        <taxon>Fungi</taxon>
        <taxon>Dikarya</taxon>
        <taxon>Ascomycota</taxon>
        <taxon>Pezizomycotina</taxon>
        <taxon>Leotiomycetes</taxon>
        <taxon>Helotiales</taxon>
        <taxon>Sclerotiniaceae</taxon>
        <taxon>Sclerotinia</taxon>
    </lineage>
</organism>
<dbReference type="AlphaFoldDB" id="A0A9X0AJP1"/>
<evidence type="ECO:0000313" key="3">
    <source>
        <dbReference type="Proteomes" id="UP001152300"/>
    </source>
</evidence>